<name>A0A368Z8A8_9RHOB</name>
<evidence type="ECO:0000256" key="1">
    <source>
        <dbReference type="SAM" id="MobiDB-lite"/>
    </source>
</evidence>
<accession>A0A368Z8A8</accession>
<proteinExistence type="predicted"/>
<keyword evidence="3" id="KW-1185">Reference proteome</keyword>
<reference evidence="2 3" key="1">
    <citation type="submission" date="2018-07" db="EMBL/GenBank/DDBJ databases">
        <title>Genomic Encyclopedia of Type Strains, Phase III (KMG-III): the genomes of soil and plant-associated and newly described type strains.</title>
        <authorList>
            <person name="Whitman W."/>
        </authorList>
    </citation>
    <scope>NUCLEOTIDE SEQUENCE [LARGE SCALE GENOMIC DNA]</scope>
    <source>
        <strain evidence="2 3">CECT 8525</strain>
    </source>
</reference>
<evidence type="ECO:0000313" key="2">
    <source>
        <dbReference type="EMBL" id="RCW88690.1"/>
    </source>
</evidence>
<dbReference type="RefSeq" id="WP_114347446.1">
    <property type="nucleotide sequence ID" value="NZ_QPJL01000001.1"/>
</dbReference>
<feature type="region of interest" description="Disordered" evidence="1">
    <location>
        <begin position="1"/>
        <end position="29"/>
    </location>
</feature>
<gene>
    <name evidence="2" type="ORF">DFP89_101123</name>
</gene>
<dbReference type="Proteomes" id="UP000253345">
    <property type="component" value="Unassembled WGS sequence"/>
</dbReference>
<dbReference type="AlphaFoldDB" id="A0A368Z8A8"/>
<sequence length="64" mass="6688">MAKSTSPRKSSPGADAPASAKRSRPDAATATLVQRLARARTANEITNVIGLRPIKGRSGPKIAY</sequence>
<evidence type="ECO:0000313" key="3">
    <source>
        <dbReference type="Proteomes" id="UP000253345"/>
    </source>
</evidence>
<protein>
    <submittedName>
        <fullName evidence="2">Uncharacterized protein</fullName>
    </submittedName>
</protein>
<comment type="caution">
    <text evidence="2">The sequence shown here is derived from an EMBL/GenBank/DDBJ whole genome shotgun (WGS) entry which is preliminary data.</text>
</comment>
<dbReference type="EMBL" id="QPJL01000001">
    <property type="protein sequence ID" value="RCW88690.1"/>
    <property type="molecule type" value="Genomic_DNA"/>
</dbReference>
<dbReference type="OrthoDB" id="7776968at2"/>
<organism evidence="2 3">
    <name type="scientific">Paracoccus lutimaris</name>
    <dbReference type="NCBI Taxonomy" id="1490030"/>
    <lineage>
        <taxon>Bacteria</taxon>
        <taxon>Pseudomonadati</taxon>
        <taxon>Pseudomonadota</taxon>
        <taxon>Alphaproteobacteria</taxon>
        <taxon>Rhodobacterales</taxon>
        <taxon>Paracoccaceae</taxon>
        <taxon>Paracoccus</taxon>
    </lineage>
</organism>